<dbReference type="STRING" id="1817867.A3F83_02260"/>
<sequence length="990" mass="113257">MINRILKIFLGNKHEREKKKILPLVAEINRIYATLESLTTEELLQRSLALKERIGSIEDLDEQDRQCDAALPEAFALVKDACRRNLGRKITVCGQPMVWDMVPYDVQSIGAVVLHQGKIAEMATGEGKTLVAVMPMYLNALKGRGVHLVTVNDYLARRDSEWMGTIFTFLGLTVGCIQHDMEPAERKVVYRCDITYGTNNEFGFDYLRDNMSLRLEDRVQRVHHYAIVDEVDSVLIDEARTPLIISGAVQGSAPKFMQFKPLVEDLVRLQVKEVNNLIAEAADQMKRAEEEPDDKKVQELNYEAGTKLLQASRGMPKNKRLLKLLNEIGAKKLLQRVESDALREKKMQELDEALYFSMDEKGNQVQLTDKGLDQLNPNDPNMFVIPDLSIEINEIESDKTLSPARKAEKIQKVEREYLDISDKIQTIHQLLKAYILFEKDVEYVVQEGKVLIVDEFTGRLMPGRRFSEGLHQALEAKEGVKVEGETQTLATITLQNYFRLYRKLAGMTGTAETEADEFWQIYKLDVVVIPTHKPVVRKDKEDMIYRTRREKFNAIIEEVARLYEEGRPVLVGTVSVEVSETLSRMLKRRGVRHNVLNAKYHQQEAEIVAKAGQKAAVTIATNMAGRGTDIKLGEGVVELGGLAIVGTERHEARRIDRQLRGRSGRQGDPGSSEFYLSLEDSLMRLFGSERIAGVMDRLGLQEGEVITHSLVSRSIGRAQKKVEGNNFQIRKHLLEYDDVMNQQREVIYDMRLFALEGKDMDREFKEMIDEAVKVKLDQFVVEGTPPEEWDLRALSTELLKTFLLSVHFEEKDLPELTAETVRERVQGLVDQLYEIKCKEFGTDRKDFLMQQVMMRVIDDNWREHLYLLDHLKAGINFRAYGQKDPLIEYKREAFDAFVAMLNRIKQEIAALFFKAQFIEEAEIERRRQPEQLAIHHATISAFAGGETLLPPEPGPQKVKTVRHDQPKIGRNDPCYCGSGKKFKHCHGREL</sequence>
<dbReference type="InterPro" id="IPR027417">
    <property type="entry name" value="P-loop_NTPase"/>
</dbReference>
<accession>A0A1F5YLG5</accession>
<keyword evidence="13 16" id="KW-1278">Translocase</keyword>
<evidence type="ECO:0000256" key="10">
    <source>
        <dbReference type="ARBA" id="ARBA00022833"/>
    </source>
</evidence>
<dbReference type="SMART" id="SM00958">
    <property type="entry name" value="SecA_PP_bind"/>
    <property type="match status" value="1"/>
</dbReference>
<dbReference type="Proteomes" id="UP000179129">
    <property type="component" value="Unassembled WGS sequence"/>
</dbReference>
<evidence type="ECO:0000259" key="19">
    <source>
        <dbReference type="PROSITE" id="PS51194"/>
    </source>
</evidence>
<dbReference type="Pfam" id="PF21090">
    <property type="entry name" value="P-loop_SecA"/>
    <property type="match status" value="2"/>
</dbReference>
<comment type="similarity">
    <text evidence="3 16 17">Belongs to the SecA family.</text>
</comment>
<evidence type="ECO:0000256" key="13">
    <source>
        <dbReference type="ARBA" id="ARBA00022967"/>
    </source>
</evidence>
<dbReference type="FunFam" id="3.40.50.300:FF:000694">
    <property type="entry name" value="Preprotein translocase subunit SecA"/>
    <property type="match status" value="1"/>
</dbReference>
<protein>
    <recommendedName>
        <fullName evidence="16 17">Protein translocase subunit SecA</fullName>
        <ecNumber evidence="16">7.4.2.8</ecNumber>
    </recommendedName>
</protein>
<comment type="function">
    <text evidence="16">Part of the Sec protein translocase complex. Interacts with the SecYEG preprotein conducting channel. Has a central role in coupling the hydrolysis of ATP to the transfer of proteins into and across the cell membrane, serving as an ATP-driven molecular motor driving the stepwise translocation of polypeptide chains across the membrane.</text>
</comment>
<dbReference type="InterPro" id="IPR044722">
    <property type="entry name" value="SecA_SF2_C"/>
</dbReference>
<evidence type="ECO:0000313" key="22">
    <source>
        <dbReference type="Proteomes" id="UP000179129"/>
    </source>
</evidence>
<evidence type="ECO:0000256" key="7">
    <source>
        <dbReference type="ARBA" id="ARBA00022519"/>
    </source>
</evidence>
<keyword evidence="5 16" id="KW-1003">Cell membrane</keyword>
<dbReference type="AlphaFoldDB" id="A0A1F5YLG5"/>
<dbReference type="SUPFAM" id="SSF81886">
    <property type="entry name" value="Helical scaffold and wing domains of SecA"/>
    <property type="match status" value="1"/>
</dbReference>
<dbReference type="GO" id="GO:0065002">
    <property type="term" value="P:intracellular protein transmembrane transport"/>
    <property type="evidence" value="ECO:0007669"/>
    <property type="project" value="UniProtKB-UniRule"/>
</dbReference>
<evidence type="ECO:0000256" key="2">
    <source>
        <dbReference type="ARBA" id="ARBA00004496"/>
    </source>
</evidence>
<keyword evidence="9 16" id="KW-0547">Nucleotide-binding</keyword>
<evidence type="ECO:0000256" key="16">
    <source>
        <dbReference type="HAMAP-Rule" id="MF_01382"/>
    </source>
</evidence>
<dbReference type="Pfam" id="PF07517">
    <property type="entry name" value="SecA_DEAD"/>
    <property type="match status" value="1"/>
</dbReference>
<proteinExistence type="inferred from homology"/>
<keyword evidence="15 16" id="KW-0472">Membrane</keyword>
<dbReference type="CDD" id="cd18803">
    <property type="entry name" value="SF2_C_secA"/>
    <property type="match status" value="1"/>
</dbReference>
<evidence type="ECO:0000256" key="9">
    <source>
        <dbReference type="ARBA" id="ARBA00022741"/>
    </source>
</evidence>
<dbReference type="GO" id="GO:0005886">
    <property type="term" value="C:plasma membrane"/>
    <property type="evidence" value="ECO:0007669"/>
    <property type="project" value="UniProtKB-SubCell"/>
</dbReference>
<evidence type="ECO:0000256" key="1">
    <source>
        <dbReference type="ARBA" id="ARBA00001947"/>
    </source>
</evidence>
<dbReference type="InterPro" id="IPR001650">
    <property type="entry name" value="Helicase_C-like"/>
</dbReference>
<dbReference type="Pfam" id="PF01043">
    <property type="entry name" value="SecA_PP_bind"/>
    <property type="match status" value="1"/>
</dbReference>
<evidence type="ECO:0000256" key="17">
    <source>
        <dbReference type="RuleBase" id="RU003874"/>
    </source>
</evidence>
<evidence type="ECO:0000259" key="18">
    <source>
        <dbReference type="PROSITE" id="PS51192"/>
    </source>
</evidence>
<evidence type="ECO:0000256" key="4">
    <source>
        <dbReference type="ARBA" id="ARBA00022448"/>
    </source>
</evidence>
<feature type="binding site" evidence="16">
    <location>
        <position position="629"/>
    </location>
    <ligand>
        <name>ATP</name>
        <dbReference type="ChEBI" id="CHEBI:30616"/>
    </ligand>
</feature>
<evidence type="ECO:0000256" key="8">
    <source>
        <dbReference type="ARBA" id="ARBA00022723"/>
    </source>
</evidence>
<feature type="binding site" evidence="16">
    <location>
        <begin position="125"/>
        <end position="129"/>
    </location>
    <ligand>
        <name>ATP</name>
        <dbReference type="ChEBI" id="CHEBI:30616"/>
    </ligand>
</feature>
<dbReference type="GO" id="GO:0043952">
    <property type="term" value="P:protein transport by the Sec complex"/>
    <property type="evidence" value="ECO:0007669"/>
    <property type="project" value="TreeGrafter"/>
</dbReference>
<evidence type="ECO:0000256" key="15">
    <source>
        <dbReference type="ARBA" id="ARBA00023136"/>
    </source>
</evidence>
<dbReference type="InterPro" id="IPR020937">
    <property type="entry name" value="SecA_CS"/>
</dbReference>
<keyword evidence="14 16" id="KW-0811">Translocation</keyword>
<evidence type="ECO:0000256" key="14">
    <source>
        <dbReference type="ARBA" id="ARBA00023010"/>
    </source>
</evidence>
<dbReference type="InterPro" id="IPR011130">
    <property type="entry name" value="SecA_preprotein_X-link_dom"/>
</dbReference>
<feature type="domain" description="Helicase C-terminal" evidence="19">
    <location>
        <begin position="554"/>
        <end position="706"/>
    </location>
</feature>
<dbReference type="EMBL" id="MFIX01000231">
    <property type="protein sequence ID" value="OGG00996.1"/>
    <property type="molecule type" value="Genomic_DNA"/>
</dbReference>
<evidence type="ECO:0000256" key="12">
    <source>
        <dbReference type="ARBA" id="ARBA00022927"/>
    </source>
</evidence>
<comment type="catalytic activity">
    <reaction evidence="16">
        <text>ATP + H2O + cellular proteinSide 1 = ADP + phosphate + cellular proteinSide 2.</text>
        <dbReference type="EC" id="7.4.2.8"/>
    </reaction>
</comment>
<keyword evidence="7" id="KW-0997">Cell inner membrane</keyword>
<dbReference type="Gene3D" id="3.40.50.300">
    <property type="entry name" value="P-loop containing nucleotide triphosphate hydrolases"/>
    <property type="match status" value="3"/>
</dbReference>
<comment type="subunit">
    <text evidence="16">Monomer and homodimer. Part of the essential Sec protein translocation apparatus which comprises SecA, SecYEG and auxiliary proteins SecDF. Other proteins may also be involved.</text>
</comment>
<keyword evidence="4 16" id="KW-0813">Transport</keyword>
<dbReference type="GO" id="GO:0046872">
    <property type="term" value="F:metal ion binding"/>
    <property type="evidence" value="ECO:0007669"/>
    <property type="project" value="UniProtKB-KW"/>
</dbReference>
<evidence type="ECO:0000256" key="11">
    <source>
        <dbReference type="ARBA" id="ARBA00022840"/>
    </source>
</evidence>
<dbReference type="GO" id="GO:0017038">
    <property type="term" value="P:protein import"/>
    <property type="evidence" value="ECO:0007669"/>
    <property type="project" value="InterPro"/>
</dbReference>
<dbReference type="PANTHER" id="PTHR30612:SF0">
    <property type="entry name" value="CHLOROPLAST PROTEIN-TRANSPORTING ATPASE"/>
    <property type="match status" value="1"/>
</dbReference>
<name>A0A1F5YLG5_9BACT</name>
<dbReference type="Pfam" id="PF07516">
    <property type="entry name" value="SecA_SW"/>
    <property type="match status" value="1"/>
</dbReference>
<dbReference type="InterPro" id="IPR036266">
    <property type="entry name" value="SecA_Wing/Scaffold_sf"/>
</dbReference>
<organism evidence="21 22">
    <name type="scientific">Candidatus Glassbacteria bacterium RIFCSPLOWO2_12_FULL_58_11</name>
    <dbReference type="NCBI Taxonomy" id="1817867"/>
    <lineage>
        <taxon>Bacteria</taxon>
        <taxon>Candidatus Glassiibacteriota</taxon>
    </lineage>
</organism>
<feature type="domain" description="Helicase ATP-binding" evidence="18">
    <location>
        <begin position="109"/>
        <end position="267"/>
    </location>
</feature>
<dbReference type="Pfam" id="PF02810">
    <property type="entry name" value="SEC-C"/>
    <property type="match status" value="1"/>
</dbReference>
<dbReference type="GO" id="GO:0031522">
    <property type="term" value="C:cell envelope Sec protein transport complex"/>
    <property type="evidence" value="ECO:0007669"/>
    <property type="project" value="TreeGrafter"/>
</dbReference>
<keyword evidence="12 16" id="KW-0653">Protein transport</keyword>
<dbReference type="PROSITE" id="PS51196">
    <property type="entry name" value="SECA_MOTOR_DEAD"/>
    <property type="match status" value="1"/>
</dbReference>
<dbReference type="PRINTS" id="PR00906">
    <property type="entry name" value="SECA"/>
</dbReference>
<dbReference type="PROSITE" id="PS51194">
    <property type="entry name" value="HELICASE_CTER"/>
    <property type="match status" value="1"/>
</dbReference>
<dbReference type="EC" id="7.4.2.8" evidence="16"/>
<evidence type="ECO:0000256" key="5">
    <source>
        <dbReference type="ARBA" id="ARBA00022475"/>
    </source>
</evidence>
<dbReference type="HAMAP" id="MF_01382">
    <property type="entry name" value="SecA"/>
    <property type="match status" value="1"/>
</dbReference>
<dbReference type="GO" id="GO:0006605">
    <property type="term" value="P:protein targeting"/>
    <property type="evidence" value="ECO:0007669"/>
    <property type="project" value="UniProtKB-UniRule"/>
</dbReference>
<feature type="binding site" evidence="16">
    <location>
        <position position="107"/>
    </location>
    <ligand>
        <name>ATP</name>
        <dbReference type="ChEBI" id="CHEBI:30616"/>
    </ligand>
</feature>
<dbReference type="InterPro" id="IPR014018">
    <property type="entry name" value="SecA_motor_DEAD"/>
</dbReference>
<dbReference type="InterPro" id="IPR004027">
    <property type="entry name" value="SEC_C_motif"/>
</dbReference>
<dbReference type="InterPro" id="IPR000185">
    <property type="entry name" value="SecA"/>
</dbReference>
<dbReference type="PROSITE" id="PS01312">
    <property type="entry name" value="SECA"/>
    <property type="match status" value="1"/>
</dbReference>
<dbReference type="SUPFAM" id="SSF81767">
    <property type="entry name" value="Pre-protein crosslinking domain of SecA"/>
    <property type="match status" value="1"/>
</dbReference>
<dbReference type="CDD" id="cd17928">
    <property type="entry name" value="DEXDc_SecA"/>
    <property type="match status" value="1"/>
</dbReference>
<dbReference type="GO" id="GO:0005829">
    <property type="term" value="C:cytosol"/>
    <property type="evidence" value="ECO:0007669"/>
    <property type="project" value="TreeGrafter"/>
</dbReference>
<dbReference type="Gene3D" id="1.10.3060.10">
    <property type="entry name" value="Helical scaffold and wing domains of SecA"/>
    <property type="match status" value="1"/>
</dbReference>
<dbReference type="InterPro" id="IPR011115">
    <property type="entry name" value="SecA_DEAD"/>
</dbReference>
<dbReference type="SUPFAM" id="SSF52540">
    <property type="entry name" value="P-loop containing nucleoside triphosphate hydrolases"/>
    <property type="match status" value="2"/>
</dbReference>
<keyword evidence="11 16" id="KW-0067">ATP-binding</keyword>
<keyword evidence="6 16" id="KW-0963">Cytoplasm</keyword>
<dbReference type="GO" id="GO:0008564">
    <property type="term" value="F:protein-exporting ATPase activity"/>
    <property type="evidence" value="ECO:0007669"/>
    <property type="project" value="UniProtKB-EC"/>
</dbReference>
<comment type="caution">
    <text evidence="21">The sequence shown here is derived from an EMBL/GenBank/DDBJ whole genome shotgun (WGS) entry which is preliminary data.</text>
</comment>
<comment type="cofactor">
    <cofactor evidence="1">
        <name>Zn(2+)</name>
        <dbReference type="ChEBI" id="CHEBI:29105"/>
    </cofactor>
</comment>
<dbReference type="InterPro" id="IPR014001">
    <property type="entry name" value="Helicase_ATP-bd"/>
</dbReference>
<dbReference type="NCBIfam" id="TIGR00963">
    <property type="entry name" value="secA"/>
    <property type="match status" value="1"/>
</dbReference>
<comment type="subcellular location">
    <subcellularLocation>
        <location evidence="16">Cell membrane</location>
        <topology evidence="16">Peripheral membrane protein</topology>
        <orientation evidence="16">Cytoplasmic side</orientation>
    </subcellularLocation>
    <subcellularLocation>
        <location evidence="2 16">Cytoplasm</location>
    </subcellularLocation>
    <text evidence="16">Distribution is 50-50.</text>
</comment>
<dbReference type="Gene3D" id="3.90.1440.10">
    <property type="entry name" value="SecA, preprotein cross-linking domain"/>
    <property type="match status" value="1"/>
</dbReference>
<evidence type="ECO:0000313" key="21">
    <source>
        <dbReference type="EMBL" id="OGG00996.1"/>
    </source>
</evidence>
<keyword evidence="10" id="KW-0862">Zinc</keyword>
<dbReference type="GO" id="GO:0005524">
    <property type="term" value="F:ATP binding"/>
    <property type="evidence" value="ECO:0007669"/>
    <property type="project" value="UniProtKB-UniRule"/>
</dbReference>
<dbReference type="FunFam" id="3.40.50.300:FF:000246">
    <property type="entry name" value="Preprotein translocase subunit SecA"/>
    <property type="match status" value="1"/>
</dbReference>
<keyword evidence="8" id="KW-0479">Metal-binding</keyword>
<evidence type="ECO:0000259" key="20">
    <source>
        <dbReference type="PROSITE" id="PS51196"/>
    </source>
</evidence>
<dbReference type="InterPro" id="IPR036670">
    <property type="entry name" value="SecA_X-link_sf"/>
</dbReference>
<dbReference type="PANTHER" id="PTHR30612">
    <property type="entry name" value="SECA INNER MEMBRANE COMPONENT OF SEC PROTEIN SECRETION SYSTEM"/>
    <property type="match status" value="1"/>
</dbReference>
<gene>
    <name evidence="16 21" type="primary">secA</name>
    <name evidence="21" type="ORF">A3F83_02260</name>
</gene>
<dbReference type="InterPro" id="IPR011116">
    <property type="entry name" value="SecA_Wing/Scaffold"/>
</dbReference>
<dbReference type="SMART" id="SM00957">
    <property type="entry name" value="SecA_DEAD"/>
    <property type="match status" value="1"/>
</dbReference>
<evidence type="ECO:0000256" key="3">
    <source>
        <dbReference type="ARBA" id="ARBA00007650"/>
    </source>
</evidence>
<reference evidence="21 22" key="1">
    <citation type="journal article" date="2016" name="Nat. Commun.">
        <title>Thousands of microbial genomes shed light on interconnected biogeochemical processes in an aquifer system.</title>
        <authorList>
            <person name="Anantharaman K."/>
            <person name="Brown C.T."/>
            <person name="Hug L.A."/>
            <person name="Sharon I."/>
            <person name="Castelle C.J."/>
            <person name="Probst A.J."/>
            <person name="Thomas B.C."/>
            <person name="Singh A."/>
            <person name="Wilkins M.J."/>
            <person name="Karaoz U."/>
            <person name="Brodie E.L."/>
            <person name="Williams K.H."/>
            <person name="Hubbard S.S."/>
            <person name="Banfield J.F."/>
        </authorList>
    </citation>
    <scope>NUCLEOTIDE SEQUENCE [LARGE SCALE GENOMIC DNA]</scope>
</reference>
<feature type="domain" description="SecA family profile" evidence="20">
    <location>
        <begin position="3"/>
        <end position="707"/>
    </location>
</feature>
<evidence type="ECO:0000256" key="6">
    <source>
        <dbReference type="ARBA" id="ARBA00022490"/>
    </source>
</evidence>
<dbReference type="PROSITE" id="PS51192">
    <property type="entry name" value="HELICASE_ATP_BIND_1"/>
    <property type="match status" value="1"/>
</dbReference>